<dbReference type="AlphaFoldDB" id="A0A0E9QEP3"/>
<sequence length="18" mass="1950">MAVELPFSRELQGSSDPS</sequence>
<protein>
    <submittedName>
        <fullName evidence="1">Uncharacterized protein</fullName>
    </submittedName>
</protein>
<evidence type="ECO:0000313" key="1">
    <source>
        <dbReference type="EMBL" id="JAH14598.1"/>
    </source>
</evidence>
<reference evidence="1" key="1">
    <citation type="submission" date="2014-11" db="EMBL/GenBank/DDBJ databases">
        <authorList>
            <person name="Amaro Gonzalez C."/>
        </authorList>
    </citation>
    <scope>NUCLEOTIDE SEQUENCE</scope>
</reference>
<organism evidence="1">
    <name type="scientific">Anguilla anguilla</name>
    <name type="common">European freshwater eel</name>
    <name type="synonym">Muraena anguilla</name>
    <dbReference type="NCBI Taxonomy" id="7936"/>
    <lineage>
        <taxon>Eukaryota</taxon>
        <taxon>Metazoa</taxon>
        <taxon>Chordata</taxon>
        <taxon>Craniata</taxon>
        <taxon>Vertebrata</taxon>
        <taxon>Euteleostomi</taxon>
        <taxon>Actinopterygii</taxon>
        <taxon>Neopterygii</taxon>
        <taxon>Teleostei</taxon>
        <taxon>Anguilliformes</taxon>
        <taxon>Anguillidae</taxon>
        <taxon>Anguilla</taxon>
    </lineage>
</organism>
<dbReference type="EMBL" id="GBXM01093979">
    <property type="protein sequence ID" value="JAH14598.1"/>
    <property type="molecule type" value="Transcribed_RNA"/>
</dbReference>
<accession>A0A0E9QEP3</accession>
<reference evidence="1" key="2">
    <citation type="journal article" date="2015" name="Fish Shellfish Immunol.">
        <title>Early steps in the European eel (Anguilla anguilla)-Vibrio vulnificus interaction in the gills: Role of the RtxA13 toxin.</title>
        <authorList>
            <person name="Callol A."/>
            <person name="Pajuelo D."/>
            <person name="Ebbesson L."/>
            <person name="Teles M."/>
            <person name="MacKenzie S."/>
            <person name="Amaro C."/>
        </authorList>
    </citation>
    <scope>NUCLEOTIDE SEQUENCE</scope>
</reference>
<name>A0A0E9QEP3_ANGAN</name>
<proteinExistence type="predicted"/>